<evidence type="ECO:0000313" key="1">
    <source>
        <dbReference type="EMBL" id="QOP55156.1"/>
    </source>
</evidence>
<dbReference type="EMBL" id="CP050500">
    <property type="protein sequence ID" value="QOP55156.1"/>
    <property type="molecule type" value="Genomic_DNA"/>
</dbReference>
<protein>
    <recommendedName>
        <fullName evidence="3">Alpha-galactosidase</fullName>
    </recommendedName>
</protein>
<dbReference type="AlphaFoldDB" id="A0ABD7BS95"/>
<name>A0ABD7BS95_LACPA</name>
<gene>
    <name evidence="1" type="ORF">HCJ88_04935</name>
</gene>
<dbReference type="AntiFam" id="ANF00267">
    <property type="entry name" value="DNA repeat translations related to WP_015765070.1"/>
</dbReference>
<evidence type="ECO:0008006" key="3">
    <source>
        <dbReference type="Google" id="ProtNLM"/>
    </source>
</evidence>
<proteinExistence type="predicted"/>
<dbReference type="NCBIfam" id="NF040517">
    <property type="entry name" value="Lacto_Palin_RP2"/>
    <property type="match status" value="1"/>
</dbReference>
<dbReference type="NCBIfam" id="NF040509">
    <property type="entry name" value="Lacto_palin_RPT"/>
    <property type="match status" value="1"/>
</dbReference>
<sequence>MFRFLIGVVHAFAETRSQAQKPAHKDLEPKWPKPCHLGSRPLMLRFLTAPVHALLASYRVLREDTS</sequence>
<dbReference type="Proteomes" id="UP000593972">
    <property type="component" value="Chromosome"/>
</dbReference>
<accession>A0ABD7BS95</accession>
<organism evidence="1 2">
    <name type="scientific">Lacticaseibacillus paracasei</name>
    <name type="common">Lactobacillus paracasei</name>
    <dbReference type="NCBI Taxonomy" id="1597"/>
    <lineage>
        <taxon>Bacteria</taxon>
        <taxon>Bacillati</taxon>
        <taxon>Bacillota</taxon>
        <taxon>Bacilli</taxon>
        <taxon>Lactobacillales</taxon>
        <taxon>Lactobacillaceae</taxon>
        <taxon>Lacticaseibacillus</taxon>
    </lineage>
</organism>
<reference evidence="1 2" key="1">
    <citation type="submission" date="2020-03" db="EMBL/GenBank/DDBJ databases">
        <title>Complete genome sequence of Lactobacillus paracasei strain NFFJ04, isolated from animal feed.</title>
        <authorList>
            <person name="Jung J.Y."/>
        </authorList>
    </citation>
    <scope>NUCLEOTIDE SEQUENCE [LARGE SCALE GENOMIC DNA]</scope>
    <source>
        <strain evidence="1 2">NFFJ04</strain>
    </source>
</reference>
<evidence type="ECO:0000313" key="2">
    <source>
        <dbReference type="Proteomes" id="UP000593972"/>
    </source>
</evidence>